<evidence type="ECO:0000313" key="3">
    <source>
        <dbReference type="Proteomes" id="UP001620626"/>
    </source>
</evidence>
<feature type="compositionally biased region" description="Acidic residues" evidence="1">
    <location>
        <begin position="131"/>
        <end position="142"/>
    </location>
</feature>
<evidence type="ECO:0000313" key="2">
    <source>
        <dbReference type="EMBL" id="KAL3123337.1"/>
    </source>
</evidence>
<proteinExistence type="predicted"/>
<dbReference type="EMBL" id="JBICBT010000103">
    <property type="protein sequence ID" value="KAL3123337.1"/>
    <property type="molecule type" value="Genomic_DNA"/>
</dbReference>
<gene>
    <name evidence="2" type="ORF">niasHT_009480</name>
</gene>
<protein>
    <submittedName>
        <fullName evidence="2">Uncharacterized protein</fullName>
    </submittedName>
</protein>
<organism evidence="2 3">
    <name type="scientific">Heterodera trifolii</name>
    <dbReference type="NCBI Taxonomy" id="157864"/>
    <lineage>
        <taxon>Eukaryota</taxon>
        <taxon>Metazoa</taxon>
        <taxon>Ecdysozoa</taxon>
        <taxon>Nematoda</taxon>
        <taxon>Chromadorea</taxon>
        <taxon>Rhabditida</taxon>
        <taxon>Tylenchina</taxon>
        <taxon>Tylenchomorpha</taxon>
        <taxon>Tylenchoidea</taxon>
        <taxon>Heteroderidae</taxon>
        <taxon>Heteroderinae</taxon>
        <taxon>Heterodera</taxon>
    </lineage>
</organism>
<name>A0ABD2M721_9BILA</name>
<feature type="region of interest" description="Disordered" evidence="1">
    <location>
        <begin position="121"/>
        <end position="142"/>
    </location>
</feature>
<dbReference type="AlphaFoldDB" id="A0ABD2M721"/>
<sequence length="177" mass="20043">MIILIKHRHRRAHSSAINDQPAVAGRHAVGPPMPLGPPRRNGCPLPIVASHNHPPQHRVGCVGAAQAFIWPLNAGDFVKEKENWAAGRFSRRVPPRPLRRTAGAEQHGLVIPLDRFRTKNFSRRPNNDAFDSSDDEYYDEGDFERRRPERFDWHARRYSTSDLTTSDSELGRLGTGK</sequence>
<accession>A0ABD2M721</accession>
<evidence type="ECO:0000256" key="1">
    <source>
        <dbReference type="SAM" id="MobiDB-lite"/>
    </source>
</evidence>
<keyword evidence="3" id="KW-1185">Reference proteome</keyword>
<reference evidence="2 3" key="1">
    <citation type="submission" date="2024-10" db="EMBL/GenBank/DDBJ databases">
        <authorList>
            <person name="Kim D."/>
        </authorList>
    </citation>
    <scope>NUCLEOTIDE SEQUENCE [LARGE SCALE GENOMIC DNA]</scope>
    <source>
        <strain evidence="2">BH-2024</strain>
    </source>
</reference>
<dbReference type="Proteomes" id="UP001620626">
    <property type="component" value="Unassembled WGS sequence"/>
</dbReference>
<comment type="caution">
    <text evidence="2">The sequence shown here is derived from an EMBL/GenBank/DDBJ whole genome shotgun (WGS) entry which is preliminary data.</text>
</comment>